<evidence type="ECO:0000313" key="2">
    <source>
        <dbReference type="Proteomes" id="UP001632037"/>
    </source>
</evidence>
<evidence type="ECO:0000313" key="1">
    <source>
        <dbReference type="EMBL" id="KAL3674781.1"/>
    </source>
</evidence>
<reference evidence="1 2" key="1">
    <citation type="submission" date="2024-09" db="EMBL/GenBank/DDBJ databases">
        <title>Genome sequencing and assembly of Phytophthora oleae, isolate VK10A, causative agent of rot of olive drupes.</title>
        <authorList>
            <person name="Conti Taguali S."/>
            <person name="Riolo M."/>
            <person name="La Spada F."/>
            <person name="Cacciola S.O."/>
            <person name="Dionisio G."/>
        </authorList>
    </citation>
    <scope>NUCLEOTIDE SEQUENCE [LARGE SCALE GENOMIC DNA]</scope>
    <source>
        <strain evidence="1 2">VK10A</strain>
    </source>
</reference>
<dbReference type="EMBL" id="JBIMZQ010000001">
    <property type="protein sequence ID" value="KAL3674781.1"/>
    <property type="molecule type" value="Genomic_DNA"/>
</dbReference>
<sequence length="181" mass="20333">MVENSSAVDLVAGFSIWAVPAQPASNDLEDIIETYAERLTTPSFLPHMTVLSGVKGLDAAEVVAKLSELADSMRALDVEIETVTFKELYFQCVFGLLKLTPELQQAHARSKEIYAVERNDAFMPHVSFIYGDLASEARADLVKELRPQLDGKHLKMEKLQLWRTLGQVETWELLAEVKLRE</sequence>
<dbReference type="Proteomes" id="UP001632037">
    <property type="component" value="Unassembled WGS sequence"/>
</dbReference>
<organism evidence="1 2">
    <name type="scientific">Phytophthora oleae</name>
    <dbReference type="NCBI Taxonomy" id="2107226"/>
    <lineage>
        <taxon>Eukaryota</taxon>
        <taxon>Sar</taxon>
        <taxon>Stramenopiles</taxon>
        <taxon>Oomycota</taxon>
        <taxon>Peronosporomycetes</taxon>
        <taxon>Peronosporales</taxon>
        <taxon>Peronosporaceae</taxon>
        <taxon>Phytophthora</taxon>
    </lineage>
</organism>
<dbReference type="Gene3D" id="3.90.1140.10">
    <property type="entry name" value="Cyclic phosphodiesterase"/>
    <property type="match status" value="1"/>
</dbReference>
<protein>
    <recommendedName>
        <fullName evidence="3">Cyclic phosphodiesterase-like protein</fullName>
    </recommendedName>
</protein>
<evidence type="ECO:0008006" key="3">
    <source>
        <dbReference type="Google" id="ProtNLM"/>
    </source>
</evidence>
<accession>A0ABD3G7X1</accession>
<comment type="caution">
    <text evidence="1">The sequence shown here is derived from an EMBL/GenBank/DDBJ whole genome shotgun (WGS) entry which is preliminary data.</text>
</comment>
<dbReference type="InterPro" id="IPR009097">
    <property type="entry name" value="Cyclic_Pdiesterase"/>
</dbReference>
<keyword evidence="2" id="KW-1185">Reference proteome</keyword>
<dbReference type="SUPFAM" id="SSF55144">
    <property type="entry name" value="LigT-like"/>
    <property type="match status" value="1"/>
</dbReference>
<dbReference type="PANTHER" id="PTHR28141:SF1">
    <property type="entry name" value="2',3'-CYCLIC-NUCLEOTIDE 3'-PHOSPHODIESTERASE"/>
    <property type="match status" value="1"/>
</dbReference>
<dbReference type="AlphaFoldDB" id="A0ABD3G7X1"/>
<dbReference type="InterPro" id="IPR012386">
    <property type="entry name" value="Cyclic-nucl_3Pdiesterase"/>
</dbReference>
<proteinExistence type="predicted"/>
<dbReference type="Pfam" id="PF07823">
    <property type="entry name" value="CPDase"/>
    <property type="match status" value="1"/>
</dbReference>
<dbReference type="PANTHER" id="PTHR28141">
    <property type="entry name" value="2',3'-CYCLIC-NUCLEOTIDE 3'-PHOSPHODIESTERASE"/>
    <property type="match status" value="1"/>
</dbReference>
<name>A0ABD3G7X1_9STRA</name>
<gene>
    <name evidence="1" type="ORF">V7S43_000710</name>
</gene>